<dbReference type="Proteomes" id="UP000014136">
    <property type="component" value="Unassembled WGS sequence"/>
</dbReference>
<dbReference type="PATRIC" id="fig|1139996.3.peg.1506"/>
<dbReference type="OrthoDB" id="192868at2"/>
<sequence>MQNNRLLGRERSVLLVLVLIFITCGIYFFVWMYQTTKELTEYTEDYRLNPALALVFTFLTCGFYTLYWWYRINDLMMTAQHETGYQVIADNKWLFILFTIFGISFINVAILQSDLNRLWERAALAEEPEIAEAPFKTDDDEWTDY</sequence>
<dbReference type="HOGENOM" id="CLU_094908_2_1_9"/>
<evidence type="ECO:0000256" key="1">
    <source>
        <dbReference type="SAM" id="Phobius"/>
    </source>
</evidence>
<dbReference type="RefSeq" id="WP_016175317.1">
    <property type="nucleotide sequence ID" value="NZ_KE136389.1"/>
</dbReference>
<feature type="transmembrane region" description="Helical" evidence="1">
    <location>
        <begin position="51"/>
        <end position="70"/>
    </location>
</feature>
<keyword evidence="4" id="KW-1185">Reference proteome</keyword>
<accession>S0NYZ7</accession>
<comment type="caution">
    <text evidence="3">The sequence shown here is derived from an EMBL/GenBank/DDBJ whole genome shotgun (WGS) entry which is preliminary data.</text>
</comment>
<evidence type="ECO:0000313" key="3">
    <source>
        <dbReference type="EMBL" id="EOT29000.1"/>
    </source>
</evidence>
<organism evidence="3 4">
    <name type="scientific">Enterococcus saccharolyticus subsp. saccharolyticus ATCC 43076</name>
    <dbReference type="NCBI Taxonomy" id="1139996"/>
    <lineage>
        <taxon>Bacteria</taxon>
        <taxon>Bacillati</taxon>
        <taxon>Bacillota</taxon>
        <taxon>Bacilli</taxon>
        <taxon>Lactobacillales</taxon>
        <taxon>Enterococcaceae</taxon>
        <taxon>Enterococcus</taxon>
    </lineage>
</organism>
<evidence type="ECO:0000259" key="2">
    <source>
        <dbReference type="Pfam" id="PF14018"/>
    </source>
</evidence>
<keyword evidence="1" id="KW-0812">Transmembrane</keyword>
<name>S0NYZ7_9ENTE</name>
<proteinExistence type="predicted"/>
<reference evidence="3 4" key="1">
    <citation type="submission" date="2013-03" db="EMBL/GenBank/DDBJ databases">
        <title>The Genome Sequence of Enterococcus saccharolyticus ATCC_43076 (Illumina only assembly).</title>
        <authorList>
            <consortium name="The Broad Institute Genomics Platform"/>
            <consortium name="The Broad Institute Genome Sequencing Center for Infectious Disease"/>
            <person name="Earl A."/>
            <person name="Russ C."/>
            <person name="Gilmore M."/>
            <person name="Surin D."/>
            <person name="Walker B."/>
            <person name="Young S."/>
            <person name="Zeng Q."/>
            <person name="Gargeya S."/>
            <person name="Fitzgerald M."/>
            <person name="Haas B."/>
            <person name="Abouelleil A."/>
            <person name="Allen A.W."/>
            <person name="Alvarado L."/>
            <person name="Arachchi H.M."/>
            <person name="Berlin A.M."/>
            <person name="Chapman S.B."/>
            <person name="Gainer-Dewar J."/>
            <person name="Goldberg J."/>
            <person name="Griggs A."/>
            <person name="Gujja S."/>
            <person name="Hansen M."/>
            <person name="Howarth C."/>
            <person name="Imamovic A."/>
            <person name="Ireland A."/>
            <person name="Larimer J."/>
            <person name="McCowan C."/>
            <person name="Murphy C."/>
            <person name="Pearson M."/>
            <person name="Poon T.W."/>
            <person name="Priest M."/>
            <person name="Roberts A."/>
            <person name="Saif S."/>
            <person name="Shea T."/>
            <person name="Sisk P."/>
            <person name="Sykes S."/>
            <person name="Wortman J."/>
            <person name="Nusbaum C."/>
            <person name="Birren B."/>
        </authorList>
    </citation>
    <scope>NUCLEOTIDE SEQUENCE [LARGE SCALE GENOMIC DNA]</scope>
    <source>
        <strain evidence="3 4">ATCC 43076</strain>
    </source>
</reference>
<keyword evidence="1" id="KW-1133">Transmembrane helix</keyword>
<dbReference type="EMBL" id="AHYT01000005">
    <property type="protein sequence ID" value="EOT29000.1"/>
    <property type="molecule type" value="Genomic_DNA"/>
</dbReference>
<dbReference type="Pfam" id="PF14018">
    <property type="entry name" value="DUF4234"/>
    <property type="match status" value="1"/>
</dbReference>
<dbReference type="STRING" id="41997.RV16_GL001772"/>
<keyword evidence="1" id="KW-0472">Membrane</keyword>
<protein>
    <recommendedName>
        <fullName evidence="2">DUF4234 domain-containing protein</fullName>
    </recommendedName>
</protein>
<dbReference type="eggNOG" id="COG4640">
    <property type="taxonomic scope" value="Bacteria"/>
</dbReference>
<gene>
    <name evidence="3" type="ORF">OMQ_01522</name>
</gene>
<dbReference type="InterPro" id="IPR025328">
    <property type="entry name" value="DUF4234"/>
</dbReference>
<dbReference type="AlphaFoldDB" id="S0NYZ7"/>
<evidence type="ECO:0000313" key="4">
    <source>
        <dbReference type="Proteomes" id="UP000014136"/>
    </source>
</evidence>
<feature type="transmembrane region" description="Helical" evidence="1">
    <location>
        <begin position="12"/>
        <end position="31"/>
    </location>
</feature>
<feature type="domain" description="DUF4234" evidence="2">
    <location>
        <begin position="11"/>
        <end position="54"/>
    </location>
</feature>
<feature type="transmembrane region" description="Helical" evidence="1">
    <location>
        <begin position="91"/>
        <end position="111"/>
    </location>
</feature>